<keyword evidence="3" id="KW-1185">Reference proteome</keyword>
<dbReference type="InterPro" id="IPR057501">
    <property type="entry name" value="DeUb_enz_PH"/>
</dbReference>
<reference evidence="2 3" key="2">
    <citation type="submission" date="2015-05" db="EMBL/GenBank/DDBJ databases">
        <authorList>
            <person name="Morales-Cruz A."/>
            <person name="Amrine K.C."/>
            <person name="Cantu D."/>
        </authorList>
    </citation>
    <scope>NUCLEOTIDE SEQUENCE [LARGE SCALE GENOMIC DNA]</scope>
    <source>
        <strain evidence="2">DA912</strain>
    </source>
</reference>
<name>A0A0G2FSU7_9PEZI</name>
<dbReference type="PROSITE" id="PS50097">
    <property type="entry name" value="BTB"/>
    <property type="match status" value="1"/>
</dbReference>
<organism evidence="2 3">
    <name type="scientific">Diaporthe ampelina</name>
    <dbReference type="NCBI Taxonomy" id="1214573"/>
    <lineage>
        <taxon>Eukaryota</taxon>
        <taxon>Fungi</taxon>
        <taxon>Dikarya</taxon>
        <taxon>Ascomycota</taxon>
        <taxon>Pezizomycotina</taxon>
        <taxon>Sordariomycetes</taxon>
        <taxon>Sordariomycetidae</taxon>
        <taxon>Diaporthales</taxon>
        <taxon>Diaporthaceae</taxon>
        <taxon>Diaporthe</taxon>
    </lineage>
</organism>
<evidence type="ECO:0000259" key="1">
    <source>
        <dbReference type="PROSITE" id="PS50097"/>
    </source>
</evidence>
<comment type="caution">
    <text evidence="2">The sequence shown here is derived from an EMBL/GenBank/DDBJ whole genome shotgun (WGS) entry which is preliminary data.</text>
</comment>
<dbReference type="Pfam" id="PF25424">
    <property type="entry name" value="PH_35"/>
    <property type="match status" value="1"/>
</dbReference>
<feature type="domain" description="BTB" evidence="1">
    <location>
        <begin position="24"/>
        <end position="91"/>
    </location>
</feature>
<evidence type="ECO:0000313" key="3">
    <source>
        <dbReference type="Proteomes" id="UP000034680"/>
    </source>
</evidence>
<dbReference type="STRING" id="1214573.A0A0G2FSU7"/>
<dbReference type="EMBL" id="LCUC01000097">
    <property type="protein sequence ID" value="KKY37076.1"/>
    <property type="molecule type" value="Genomic_DNA"/>
</dbReference>
<dbReference type="CDD" id="cd18186">
    <property type="entry name" value="BTB_POZ_ZBTB_KLHL-like"/>
    <property type="match status" value="1"/>
</dbReference>
<dbReference type="InterPro" id="IPR011333">
    <property type="entry name" value="SKP1/BTB/POZ_sf"/>
</dbReference>
<accession>A0A0G2FSU7</accession>
<dbReference type="SUPFAM" id="SSF54695">
    <property type="entry name" value="POZ domain"/>
    <property type="match status" value="1"/>
</dbReference>
<dbReference type="Proteomes" id="UP000034680">
    <property type="component" value="Unassembled WGS sequence"/>
</dbReference>
<dbReference type="InterPro" id="IPR000210">
    <property type="entry name" value="BTB/POZ_dom"/>
</dbReference>
<proteinExistence type="predicted"/>
<dbReference type="Pfam" id="PF00651">
    <property type="entry name" value="BTB"/>
    <property type="match status" value="1"/>
</dbReference>
<gene>
    <name evidence="2" type="ORF">UCDDA912_g02912</name>
</gene>
<protein>
    <submittedName>
        <fullName evidence="2">Putative btb poz domain protein</fullName>
    </submittedName>
</protein>
<dbReference type="PANTHER" id="PTHR24413">
    <property type="entry name" value="SPECKLE-TYPE POZ PROTEIN"/>
    <property type="match status" value="1"/>
</dbReference>
<dbReference type="OrthoDB" id="6359816at2759"/>
<dbReference type="AlphaFoldDB" id="A0A0G2FSU7"/>
<evidence type="ECO:0000313" key="2">
    <source>
        <dbReference type="EMBL" id="KKY37076.1"/>
    </source>
</evidence>
<dbReference type="SMART" id="SM00225">
    <property type="entry name" value="BTB"/>
    <property type="match status" value="1"/>
</dbReference>
<sequence>MSDSNDNCILANADICLFETGNFADATIVCGDRTWKVHKAILSSRCKWFKAAFFGNLEEAMSGEINLVEQDPDIVDIMLRLIYAKDINMAKVASGKDMPALSVKLYRLADFVLLKELKDKAENELRAYLDSLLAIPDGNNNDIKSTPARLLEVEEVFKSIREAYKDNSTWQIRETLLNFLRFRNGRIFQLPEMTRMILEIPGLAQDLMLAYISGDATTHIRSTTAPPKGLLVLEAVREPDHIYKAGGKKASTQGGAKARCLLRHTPGRPSPFEAVSAETGALIKEMAWITPATSSVYCIGSNETSEIVCVGYRCGGKKTTGMWLRFETHGDARYYTACHSGVGTNVRQEKITKTHLYSDMRTMLMHVSQVARS</sequence>
<dbReference type="Gene3D" id="3.30.710.10">
    <property type="entry name" value="Potassium Channel Kv1.1, Chain A"/>
    <property type="match status" value="1"/>
</dbReference>
<reference evidence="2 3" key="1">
    <citation type="submission" date="2015-05" db="EMBL/GenBank/DDBJ databases">
        <title>Distinctive expansion of gene families associated with plant cell wall degradation and secondary metabolism in the genomes of grapevine trunk pathogens.</title>
        <authorList>
            <person name="Lawrence D.P."/>
            <person name="Travadon R."/>
            <person name="Rolshausen P.E."/>
            <person name="Baumgartner K."/>
        </authorList>
    </citation>
    <scope>NUCLEOTIDE SEQUENCE [LARGE SCALE GENOMIC DNA]</scope>
    <source>
        <strain evidence="2">DA912</strain>
    </source>
</reference>